<dbReference type="AlphaFoldDB" id="A0A5C5X3J7"/>
<dbReference type="OrthoDB" id="9894319at2"/>
<keyword evidence="1" id="KW-0472">Membrane</keyword>
<dbReference type="EMBL" id="SIHI01000001">
    <property type="protein sequence ID" value="TWT56783.1"/>
    <property type="molecule type" value="Genomic_DNA"/>
</dbReference>
<keyword evidence="1" id="KW-0812">Transmembrane</keyword>
<accession>A0A5C5X3J7</accession>
<evidence type="ECO:0000313" key="2">
    <source>
        <dbReference type="EMBL" id="TWT56783.1"/>
    </source>
</evidence>
<evidence type="ECO:0008006" key="4">
    <source>
        <dbReference type="Google" id="ProtNLM"/>
    </source>
</evidence>
<evidence type="ECO:0000313" key="3">
    <source>
        <dbReference type="Proteomes" id="UP000317243"/>
    </source>
</evidence>
<organism evidence="2 3">
    <name type="scientific">Thalassoglobus neptunius</name>
    <dbReference type="NCBI Taxonomy" id="1938619"/>
    <lineage>
        <taxon>Bacteria</taxon>
        <taxon>Pseudomonadati</taxon>
        <taxon>Planctomycetota</taxon>
        <taxon>Planctomycetia</taxon>
        <taxon>Planctomycetales</taxon>
        <taxon>Planctomycetaceae</taxon>
        <taxon>Thalassoglobus</taxon>
    </lineage>
</organism>
<dbReference type="RefSeq" id="WP_146506699.1">
    <property type="nucleotide sequence ID" value="NZ_SIHI01000001.1"/>
</dbReference>
<feature type="transmembrane region" description="Helical" evidence="1">
    <location>
        <begin position="20"/>
        <end position="42"/>
    </location>
</feature>
<evidence type="ECO:0000256" key="1">
    <source>
        <dbReference type="SAM" id="Phobius"/>
    </source>
</evidence>
<name>A0A5C5X3J7_9PLAN</name>
<sequence length="201" mass="22372">MSENEPNDFSDIPSVELDQGFVSTLSSLLFWGTFLVASAMYAPFALAPSLATFCRVEQQYLSLEEQQARRSAEIAHMRRVEAALRSDPDFVRRLADREFGALGNEIGRFDVREELGYDARVPRVSEQNVTETAESWSALIPVELLEMFASDGTFRTRWGVATLFLYLFAFVCLSDGFTSGAIGRGMVLGLVAIAKRYQTSA</sequence>
<feature type="transmembrane region" description="Helical" evidence="1">
    <location>
        <begin position="163"/>
        <end position="182"/>
    </location>
</feature>
<comment type="caution">
    <text evidence="2">The sequence shown here is derived from an EMBL/GenBank/DDBJ whole genome shotgun (WGS) entry which is preliminary data.</text>
</comment>
<protein>
    <recommendedName>
        <fullName evidence="4">Septum formation initiator</fullName>
    </recommendedName>
</protein>
<reference evidence="2 3" key="1">
    <citation type="submission" date="2019-02" db="EMBL/GenBank/DDBJ databases">
        <title>Deep-cultivation of Planctomycetes and their phenomic and genomic characterization uncovers novel biology.</title>
        <authorList>
            <person name="Wiegand S."/>
            <person name="Jogler M."/>
            <person name="Boedeker C."/>
            <person name="Pinto D."/>
            <person name="Vollmers J."/>
            <person name="Rivas-Marin E."/>
            <person name="Kohn T."/>
            <person name="Peeters S.H."/>
            <person name="Heuer A."/>
            <person name="Rast P."/>
            <person name="Oberbeckmann S."/>
            <person name="Bunk B."/>
            <person name="Jeske O."/>
            <person name="Meyerdierks A."/>
            <person name="Storesund J.E."/>
            <person name="Kallscheuer N."/>
            <person name="Luecker S."/>
            <person name="Lage O.M."/>
            <person name="Pohl T."/>
            <person name="Merkel B.J."/>
            <person name="Hornburger P."/>
            <person name="Mueller R.-W."/>
            <person name="Bruemmer F."/>
            <person name="Labrenz M."/>
            <person name="Spormann A.M."/>
            <person name="Op Den Camp H."/>
            <person name="Overmann J."/>
            <person name="Amann R."/>
            <person name="Jetten M.S.M."/>
            <person name="Mascher T."/>
            <person name="Medema M.H."/>
            <person name="Devos D.P."/>
            <person name="Kaster A.-K."/>
            <person name="Ovreas L."/>
            <person name="Rohde M."/>
            <person name="Galperin M.Y."/>
            <person name="Jogler C."/>
        </authorList>
    </citation>
    <scope>NUCLEOTIDE SEQUENCE [LARGE SCALE GENOMIC DNA]</scope>
    <source>
        <strain evidence="2 3">KOR42</strain>
    </source>
</reference>
<keyword evidence="3" id="KW-1185">Reference proteome</keyword>
<dbReference type="Proteomes" id="UP000317243">
    <property type="component" value="Unassembled WGS sequence"/>
</dbReference>
<gene>
    <name evidence="2" type="ORF">KOR42_01380</name>
</gene>
<keyword evidence="1" id="KW-1133">Transmembrane helix</keyword>
<proteinExistence type="predicted"/>